<name>A0A7Z1AYL8_9PSEU</name>
<dbReference type="Gene3D" id="2.30.110.10">
    <property type="entry name" value="Electron Transport, Fmn-binding Protein, Chain A"/>
    <property type="match status" value="1"/>
</dbReference>
<dbReference type="NCBIfam" id="TIGR03618">
    <property type="entry name" value="Rv1155_F420"/>
    <property type="match status" value="1"/>
</dbReference>
<dbReference type="InterPro" id="IPR011576">
    <property type="entry name" value="Pyridox_Oxase_N"/>
</dbReference>
<dbReference type="InterPro" id="IPR012349">
    <property type="entry name" value="Split_barrel_FMN-bd"/>
</dbReference>
<evidence type="ECO:0000259" key="2">
    <source>
        <dbReference type="Pfam" id="PF01243"/>
    </source>
</evidence>
<protein>
    <submittedName>
        <fullName evidence="3">PPOX class F420-dependent enzyme</fullName>
    </submittedName>
</protein>
<dbReference type="Proteomes" id="UP000185696">
    <property type="component" value="Unassembled WGS sequence"/>
</dbReference>
<gene>
    <name evidence="3" type="ORF">BLA60_19475</name>
</gene>
<evidence type="ECO:0000256" key="1">
    <source>
        <dbReference type="ARBA" id="ARBA00023002"/>
    </source>
</evidence>
<dbReference type="InterPro" id="IPR052019">
    <property type="entry name" value="F420H2_bilvrd_red/Heme_oxyg"/>
</dbReference>
<feature type="domain" description="Pyridoxamine 5'-phosphate oxidase N-terminal" evidence="2">
    <location>
        <begin position="16"/>
        <end position="119"/>
    </location>
</feature>
<keyword evidence="1" id="KW-0560">Oxidoreductase</keyword>
<dbReference type="GO" id="GO:0005829">
    <property type="term" value="C:cytosol"/>
    <property type="evidence" value="ECO:0007669"/>
    <property type="project" value="TreeGrafter"/>
</dbReference>
<dbReference type="AlphaFoldDB" id="A0A7Z1AYL8"/>
<reference evidence="3 4" key="1">
    <citation type="submission" date="2016-12" db="EMBL/GenBank/DDBJ databases">
        <title>The draft genome sequence of Actinophytocola xinjiangensis.</title>
        <authorList>
            <person name="Wang W."/>
            <person name="Yuan L."/>
        </authorList>
    </citation>
    <scope>NUCLEOTIDE SEQUENCE [LARGE SCALE GENOMIC DNA]</scope>
    <source>
        <strain evidence="3 4">CGMCC 4.4663</strain>
    </source>
</reference>
<dbReference type="EMBL" id="MSIF01000009">
    <property type="protein sequence ID" value="OLF09358.1"/>
    <property type="molecule type" value="Genomic_DNA"/>
</dbReference>
<dbReference type="GO" id="GO:0016627">
    <property type="term" value="F:oxidoreductase activity, acting on the CH-CH group of donors"/>
    <property type="evidence" value="ECO:0007669"/>
    <property type="project" value="TreeGrafter"/>
</dbReference>
<organism evidence="3 4">
    <name type="scientific">Actinophytocola xinjiangensis</name>
    <dbReference type="NCBI Taxonomy" id="485602"/>
    <lineage>
        <taxon>Bacteria</taxon>
        <taxon>Bacillati</taxon>
        <taxon>Actinomycetota</taxon>
        <taxon>Actinomycetes</taxon>
        <taxon>Pseudonocardiales</taxon>
        <taxon>Pseudonocardiaceae</taxon>
    </lineage>
</organism>
<dbReference type="PANTHER" id="PTHR35176:SF1">
    <property type="entry name" value="F420H(2)-DEPENDENT BILIVERDIN REDUCTASE"/>
    <property type="match status" value="1"/>
</dbReference>
<evidence type="ECO:0000313" key="4">
    <source>
        <dbReference type="Proteomes" id="UP000185696"/>
    </source>
</evidence>
<dbReference type="InterPro" id="IPR019920">
    <property type="entry name" value="F420-binding_dom_put"/>
</dbReference>
<proteinExistence type="predicted"/>
<dbReference type="RefSeq" id="WP_075134351.1">
    <property type="nucleotide sequence ID" value="NZ_MSIF01000009.1"/>
</dbReference>
<dbReference type="OrthoDB" id="159383at2"/>
<dbReference type="Pfam" id="PF01243">
    <property type="entry name" value="PNPOx_N"/>
    <property type="match status" value="1"/>
</dbReference>
<dbReference type="SUPFAM" id="SSF50475">
    <property type="entry name" value="FMN-binding split barrel"/>
    <property type="match status" value="1"/>
</dbReference>
<comment type="caution">
    <text evidence="3">The sequence shown here is derived from an EMBL/GenBank/DDBJ whole genome shotgun (WGS) entry which is preliminary data.</text>
</comment>
<sequence length="145" mass="16018">MHLMSRDEWLDFAGHGTRTGKIATVRADGSPHVAPVWFVIDQTADGDDLVFNTSATTVKGRALRRDPRFALCVDDETPPFSFVTFQAEATLSEEPGELLEWAIRIGTRYMGAERGEEFGRRNAVPGELLVRGRITRVVAQAGLTD</sequence>
<accession>A0A7Z1AYL8</accession>
<dbReference type="PANTHER" id="PTHR35176">
    <property type="entry name" value="HEME OXYGENASE HI_0854-RELATED"/>
    <property type="match status" value="1"/>
</dbReference>
<evidence type="ECO:0000313" key="3">
    <source>
        <dbReference type="EMBL" id="OLF09358.1"/>
    </source>
</evidence>
<keyword evidence="4" id="KW-1185">Reference proteome</keyword>
<dbReference type="GO" id="GO:0070967">
    <property type="term" value="F:coenzyme F420 binding"/>
    <property type="evidence" value="ECO:0007669"/>
    <property type="project" value="TreeGrafter"/>
</dbReference>